<proteinExistence type="predicted"/>
<reference evidence="1" key="1">
    <citation type="submission" date="2013-07" db="EMBL/GenBank/DDBJ databases">
        <title>The genome of Eucalyptus grandis.</title>
        <authorList>
            <person name="Schmutz J."/>
            <person name="Hayes R."/>
            <person name="Myburg A."/>
            <person name="Tuskan G."/>
            <person name="Grattapaglia D."/>
            <person name="Rokhsar D.S."/>
        </authorList>
    </citation>
    <scope>NUCLEOTIDE SEQUENCE</scope>
    <source>
        <tissue evidence="1">Leaf extractions</tissue>
    </source>
</reference>
<accession>A0A059BSX2</accession>
<dbReference type="AlphaFoldDB" id="A0A059BSX2"/>
<sequence>MTNAIALGKRDLHRFNFAVQDSFMLAYVFHEATRQFVCLRSQEKVFPVRLLREINMLRRGEVRLKGHTA</sequence>
<protein>
    <submittedName>
        <fullName evidence="1">Uncharacterized protein</fullName>
    </submittedName>
</protein>
<dbReference type="Gramene" id="KCW69212">
    <property type="protein sequence ID" value="KCW69212"/>
    <property type="gene ID" value="EUGRSUZ_F02728"/>
</dbReference>
<evidence type="ECO:0000313" key="1">
    <source>
        <dbReference type="EMBL" id="KCW69212.1"/>
    </source>
</evidence>
<name>A0A059BSX2_EUCGR</name>
<dbReference type="EMBL" id="KK198758">
    <property type="protein sequence ID" value="KCW69212.1"/>
    <property type="molecule type" value="Genomic_DNA"/>
</dbReference>
<gene>
    <name evidence="1" type="ORF">EUGRSUZ_F02728</name>
</gene>
<organism evidence="1">
    <name type="scientific">Eucalyptus grandis</name>
    <name type="common">Flooded gum</name>
    <dbReference type="NCBI Taxonomy" id="71139"/>
    <lineage>
        <taxon>Eukaryota</taxon>
        <taxon>Viridiplantae</taxon>
        <taxon>Streptophyta</taxon>
        <taxon>Embryophyta</taxon>
        <taxon>Tracheophyta</taxon>
        <taxon>Spermatophyta</taxon>
        <taxon>Magnoliopsida</taxon>
        <taxon>eudicotyledons</taxon>
        <taxon>Gunneridae</taxon>
        <taxon>Pentapetalae</taxon>
        <taxon>rosids</taxon>
        <taxon>malvids</taxon>
        <taxon>Myrtales</taxon>
        <taxon>Myrtaceae</taxon>
        <taxon>Myrtoideae</taxon>
        <taxon>Eucalypteae</taxon>
        <taxon>Eucalyptus</taxon>
    </lineage>
</organism>
<dbReference type="InParanoid" id="A0A059BSX2"/>